<dbReference type="AlphaFoldDB" id="A0A815LU98"/>
<dbReference type="Proteomes" id="UP000663828">
    <property type="component" value="Unassembled WGS sequence"/>
</dbReference>
<dbReference type="EMBL" id="CAJNOJ010000357">
    <property type="protein sequence ID" value="CAF1415275.1"/>
    <property type="molecule type" value="Genomic_DNA"/>
</dbReference>
<reference evidence="1" key="1">
    <citation type="submission" date="2021-02" db="EMBL/GenBank/DDBJ databases">
        <authorList>
            <person name="Nowell W R."/>
        </authorList>
    </citation>
    <scope>NUCLEOTIDE SEQUENCE</scope>
</reference>
<evidence type="ECO:0000313" key="3">
    <source>
        <dbReference type="Proteomes" id="UP000663828"/>
    </source>
</evidence>
<dbReference type="OrthoDB" id="10628348at2759"/>
<keyword evidence="3" id="KW-1185">Reference proteome</keyword>
<evidence type="ECO:0000313" key="2">
    <source>
        <dbReference type="EMBL" id="CAF1431433.1"/>
    </source>
</evidence>
<evidence type="ECO:0000313" key="4">
    <source>
        <dbReference type="Proteomes" id="UP000663852"/>
    </source>
</evidence>
<accession>A0A815LU98</accession>
<name>A0A815LU98_ADIRI</name>
<proteinExistence type="predicted"/>
<organism evidence="1 4">
    <name type="scientific">Adineta ricciae</name>
    <name type="common">Rotifer</name>
    <dbReference type="NCBI Taxonomy" id="249248"/>
    <lineage>
        <taxon>Eukaryota</taxon>
        <taxon>Metazoa</taxon>
        <taxon>Spiralia</taxon>
        <taxon>Gnathifera</taxon>
        <taxon>Rotifera</taxon>
        <taxon>Eurotatoria</taxon>
        <taxon>Bdelloidea</taxon>
        <taxon>Adinetida</taxon>
        <taxon>Adinetidae</taxon>
        <taxon>Adineta</taxon>
    </lineage>
</organism>
<sequence length="143" mass="16572">MADFDYLSNNFKAYAEQKLNSLESEFTSSTVRDSDIDALERALKQKVENTKQDLSDRIDEVQNTITNRRPHPSDPDYARKRAQYVELLSQSVNGMDLLKAWLQNIFNQLKQIVMSIIGWIANKIIGLARRIKDAFQSLLQIFF</sequence>
<dbReference type="EMBL" id="CAJNOR010003619">
    <property type="protein sequence ID" value="CAF1431433.1"/>
    <property type="molecule type" value="Genomic_DNA"/>
</dbReference>
<gene>
    <name evidence="1" type="ORF">EDS130_LOCUS37040</name>
    <name evidence="2" type="ORF">XAT740_LOCUS35797</name>
</gene>
<evidence type="ECO:0000313" key="1">
    <source>
        <dbReference type="EMBL" id="CAF1415275.1"/>
    </source>
</evidence>
<comment type="caution">
    <text evidence="1">The sequence shown here is derived from an EMBL/GenBank/DDBJ whole genome shotgun (WGS) entry which is preliminary data.</text>
</comment>
<protein>
    <submittedName>
        <fullName evidence="1">Uncharacterized protein</fullName>
    </submittedName>
</protein>
<dbReference type="Proteomes" id="UP000663852">
    <property type="component" value="Unassembled WGS sequence"/>
</dbReference>